<evidence type="ECO:0000313" key="2">
    <source>
        <dbReference type="Proteomes" id="UP000190868"/>
    </source>
</evidence>
<dbReference type="Proteomes" id="UP000190868">
    <property type="component" value="Chromosome"/>
</dbReference>
<name>A0A1S6U8Z4_9BACT</name>
<dbReference type="KEGG" id="cpin:CPIN18020_1327"/>
<accession>A0A1S6U8Z4</accession>
<organism evidence="1 2">
    <name type="scientific">Campylobacter pinnipediorum subsp. caledonicus</name>
    <dbReference type="NCBI Taxonomy" id="1874362"/>
    <lineage>
        <taxon>Bacteria</taxon>
        <taxon>Pseudomonadati</taxon>
        <taxon>Campylobacterota</taxon>
        <taxon>Epsilonproteobacteria</taxon>
        <taxon>Campylobacterales</taxon>
        <taxon>Campylobacteraceae</taxon>
        <taxon>Campylobacter</taxon>
    </lineage>
</organism>
<reference evidence="2" key="1">
    <citation type="submission" date="2016-09" db="EMBL/GenBank/DDBJ databases">
        <title>Comparative genomics of the Campylobacter concisus group.</title>
        <authorList>
            <person name="Miller W.G."/>
            <person name="Yee E."/>
            <person name="Chapman M.H."/>
            <person name="Huynh S."/>
            <person name="Bono J.L."/>
            <person name="On S.L.W."/>
            <person name="StLeger J."/>
            <person name="Foster G."/>
            <person name="Parker C.T."/>
        </authorList>
    </citation>
    <scope>NUCLEOTIDE SEQUENCE [LARGE SCALE GENOMIC DNA]</scope>
    <source>
        <strain evidence="2">RM18021</strain>
    </source>
</reference>
<dbReference type="GeneID" id="56566967"/>
<dbReference type="RefSeq" id="WP_078423702.1">
    <property type="nucleotide sequence ID" value="NZ_CP017018.1"/>
</dbReference>
<dbReference type="AlphaFoldDB" id="A0A1S6U8Z4"/>
<gene>
    <name evidence="1" type="ORF">CPIN18021_1376</name>
</gene>
<dbReference type="Pfam" id="PF19991">
    <property type="entry name" value="HMA_2"/>
    <property type="match status" value="1"/>
</dbReference>
<dbReference type="EMBL" id="CP017258">
    <property type="protein sequence ID" value="AQW88169.1"/>
    <property type="molecule type" value="Genomic_DNA"/>
</dbReference>
<protein>
    <submittedName>
        <fullName evidence="1">Uncharacterized protein</fullName>
    </submittedName>
</protein>
<proteinExistence type="predicted"/>
<evidence type="ECO:0000313" key="1">
    <source>
        <dbReference type="EMBL" id="AQW88169.1"/>
    </source>
</evidence>
<keyword evidence="2" id="KW-1185">Reference proteome</keyword>
<sequence>MDINTRDILKVVSYFKPISHTPGRLRVRVNPKIKELASEIDLNNLDSIINRINGINNVKINKLIGSVTIEYDKMVFDKQIWDDLLNGNNIENISEKINNIAKEVYAG</sequence>